<evidence type="ECO:0000256" key="3">
    <source>
        <dbReference type="ARBA" id="ARBA00013220"/>
    </source>
</evidence>
<dbReference type="GO" id="GO:0016020">
    <property type="term" value="C:membrane"/>
    <property type="evidence" value="ECO:0007669"/>
    <property type="project" value="GOC"/>
</dbReference>
<dbReference type="Pfam" id="PF00155">
    <property type="entry name" value="Aminotran_1_2"/>
    <property type="match status" value="1"/>
</dbReference>
<evidence type="ECO:0000259" key="9">
    <source>
        <dbReference type="Pfam" id="PF00155"/>
    </source>
</evidence>
<protein>
    <recommendedName>
        <fullName evidence="3">serine C-palmitoyltransferase</fullName>
        <ecNumber evidence="3">2.3.1.50</ecNumber>
    </recommendedName>
</protein>
<dbReference type="InterPro" id="IPR015422">
    <property type="entry name" value="PyrdxlP-dep_Trfase_small"/>
</dbReference>
<dbReference type="GO" id="GO:0017059">
    <property type="term" value="C:serine palmitoyltransferase complex"/>
    <property type="evidence" value="ECO:0007669"/>
    <property type="project" value="TreeGrafter"/>
</dbReference>
<dbReference type="GO" id="GO:0046513">
    <property type="term" value="P:ceramide biosynthetic process"/>
    <property type="evidence" value="ECO:0007669"/>
    <property type="project" value="TreeGrafter"/>
</dbReference>
<dbReference type="AlphaFoldDB" id="A0A6J8ACB8"/>
<evidence type="ECO:0000313" key="11">
    <source>
        <dbReference type="Proteomes" id="UP000507470"/>
    </source>
</evidence>
<organism evidence="10 11">
    <name type="scientific">Mytilus coruscus</name>
    <name type="common">Sea mussel</name>
    <dbReference type="NCBI Taxonomy" id="42192"/>
    <lineage>
        <taxon>Eukaryota</taxon>
        <taxon>Metazoa</taxon>
        <taxon>Spiralia</taxon>
        <taxon>Lophotrochozoa</taxon>
        <taxon>Mollusca</taxon>
        <taxon>Bivalvia</taxon>
        <taxon>Autobranchia</taxon>
        <taxon>Pteriomorphia</taxon>
        <taxon>Mytilida</taxon>
        <taxon>Mytiloidea</taxon>
        <taxon>Mytilidae</taxon>
        <taxon>Mytilinae</taxon>
        <taxon>Mytilus</taxon>
    </lineage>
</organism>
<dbReference type="EC" id="2.3.1.50" evidence="3"/>
<dbReference type="InterPro" id="IPR004839">
    <property type="entry name" value="Aminotransferase_I/II_large"/>
</dbReference>
<dbReference type="GO" id="GO:0004758">
    <property type="term" value="F:serine C-palmitoyltransferase activity"/>
    <property type="evidence" value="ECO:0007669"/>
    <property type="project" value="UniProtKB-EC"/>
</dbReference>
<dbReference type="Gene3D" id="3.90.1150.10">
    <property type="entry name" value="Aspartate Aminotransferase, domain 1"/>
    <property type="match status" value="1"/>
</dbReference>
<comment type="cofactor">
    <cofactor evidence="1 8">
        <name>pyridoxal 5'-phosphate</name>
        <dbReference type="ChEBI" id="CHEBI:597326"/>
    </cofactor>
</comment>
<keyword evidence="4 10" id="KW-0808">Transferase</keyword>
<evidence type="ECO:0000256" key="5">
    <source>
        <dbReference type="ARBA" id="ARBA00022898"/>
    </source>
</evidence>
<feature type="domain" description="Aminotransferase class I/classII large" evidence="9">
    <location>
        <begin position="3"/>
        <end position="244"/>
    </location>
</feature>
<dbReference type="GO" id="GO:0046512">
    <property type="term" value="P:sphingosine biosynthetic process"/>
    <property type="evidence" value="ECO:0007669"/>
    <property type="project" value="TreeGrafter"/>
</dbReference>
<evidence type="ECO:0000256" key="2">
    <source>
        <dbReference type="ARBA" id="ARBA00008392"/>
    </source>
</evidence>
<dbReference type="SUPFAM" id="SSF53383">
    <property type="entry name" value="PLP-dependent transferases"/>
    <property type="match status" value="1"/>
</dbReference>
<evidence type="ECO:0000256" key="8">
    <source>
        <dbReference type="RuleBase" id="RU003693"/>
    </source>
</evidence>
<comment type="catalytic activity">
    <reaction evidence="7">
        <text>L-serine + hexadecanoyl-CoA + H(+) = 3-oxosphinganine + CO2 + CoA</text>
        <dbReference type="Rhea" id="RHEA:14761"/>
        <dbReference type="ChEBI" id="CHEBI:15378"/>
        <dbReference type="ChEBI" id="CHEBI:16526"/>
        <dbReference type="ChEBI" id="CHEBI:33384"/>
        <dbReference type="ChEBI" id="CHEBI:57287"/>
        <dbReference type="ChEBI" id="CHEBI:57379"/>
        <dbReference type="ChEBI" id="CHEBI:58299"/>
        <dbReference type="EC" id="2.3.1.50"/>
    </reaction>
</comment>
<reference evidence="10 11" key="1">
    <citation type="submission" date="2020-06" db="EMBL/GenBank/DDBJ databases">
        <authorList>
            <person name="Li R."/>
            <person name="Bekaert M."/>
        </authorList>
    </citation>
    <scope>NUCLEOTIDE SEQUENCE [LARGE SCALE GENOMIC DNA]</scope>
    <source>
        <strain evidence="11">wild</strain>
    </source>
</reference>
<evidence type="ECO:0000256" key="6">
    <source>
        <dbReference type="ARBA" id="ARBA00023315"/>
    </source>
</evidence>
<evidence type="ECO:0000256" key="7">
    <source>
        <dbReference type="ARBA" id="ARBA00048528"/>
    </source>
</evidence>
<dbReference type="InterPro" id="IPR015424">
    <property type="entry name" value="PyrdxlP-dep_Trfase"/>
</dbReference>
<dbReference type="Proteomes" id="UP000507470">
    <property type="component" value="Unassembled WGS sequence"/>
</dbReference>
<name>A0A6J8ACB8_MYTCO</name>
<gene>
    <name evidence="10" type="ORF">MCOR_5700</name>
</gene>
<keyword evidence="6 10" id="KW-0012">Acyltransferase</keyword>
<evidence type="ECO:0000313" key="10">
    <source>
        <dbReference type="EMBL" id="CAC5364768.1"/>
    </source>
</evidence>
<dbReference type="EMBL" id="CACVKT020001066">
    <property type="protein sequence ID" value="CAC5364768.1"/>
    <property type="molecule type" value="Genomic_DNA"/>
</dbReference>
<accession>A0A6J8ACB8</accession>
<dbReference type="OrthoDB" id="6089750at2759"/>
<sequence>MLDLENKLKSAVIEGRPRISRPWKKILILIEGVYSMEGSIIRLPEVLQLKKKYRAYVYLDEAHSIGAIGNSGRGVVDYFGLDPKDVDVMMGTFTKSFGAAGGYIAGNKKLIHYLRLNSHAAVYSSSMPPAVTQQIISSMLIIMGKDGTTKGQQRINQLKWNTQYFRRKLKESGFIIYGNDDSPVVPLLIFLPSKVAAMNRTCLEKGCYEQNVSREGVRITSLLVELCLSAAHSKEMLDKALNIINECDSQFLRFMTRRHNKQKM</sequence>
<dbReference type="PROSITE" id="PS00599">
    <property type="entry name" value="AA_TRANSFER_CLASS_2"/>
    <property type="match status" value="1"/>
</dbReference>
<evidence type="ECO:0000256" key="4">
    <source>
        <dbReference type="ARBA" id="ARBA00022679"/>
    </source>
</evidence>
<evidence type="ECO:0000256" key="1">
    <source>
        <dbReference type="ARBA" id="ARBA00001933"/>
    </source>
</evidence>
<dbReference type="InterPro" id="IPR050087">
    <property type="entry name" value="AON_synthase_class-II"/>
</dbReference>
<dbReference type="PANTHER" id="PTHR13693">
    <property type="entry name" value="CLASS II AMINOTRANSFERASE/8-AMINO-7-OXONONANOATE SYNTHASE"/>
    <property type="match status" value="1"/>
</dbReference>
<comment type="similarity">
    <text evidence="2 8">Belongs to the class-II pyridoxal-phosphate-dependent aminotransferase family.</text>
</comment>
<proteinExistence type="inferred from homology"/>
<dbReference type="Gene3D" id="3.40.640.10">
    <property type="entry name" value="Type I PLP-dependent aspartate aminotransferase-like (Major domain)"/>
    <property type="match status" value="1"/>
</dbReference>
<keyword evidence="5 8" id="KW-0663">Pyridoxal phosphate</keyword>
<dbReference type="GO" id="GO:0030170">
    <property type="term" value="F:pyridoxal phosphate binding"/>
    <property type="evidence" value="ECO:0007669"/>
    <property type="project" value="InterPro"/>
</dbReference>
<dbReference type="PANTHER" id="PTHR13693:SF3">
    <property type="entry name" value="LD36009P"/>
    <property type="match status" value="1"/>
</dbReference>
<dbReference type="InterPro" id="IPR015421">
    <property type="entry name" value="PyrdxlP-dep_Trfase_major"/>
</dbReference>
<keyword evidence="11" id="KW-1185">Reference proteome</keyword>
<dbReference type="InterPro" id="IPR001917">
    <property type="entry name" value="Aminotrans_II_pyridoxalP_BS"/>
</dbReference>